<accession>A0A8H7L9W0</accession>
<reference evidence="1" key="1">
    <citation type="submission" date="2020-10" db="EMBL/GenBank/DDBJ databases">
        <title>The Whole-Genome Sequence of Metschnikowia persimmonesis, a Novel Endophytic Yeast Species Isolated from Medicinal Plant Diospyros kaki Thumb.</title>
        <authorList>
            <person name="Rahmat E."/>
            <person name="Kang Y."/>
        </authorList>
    </citation>
    <scope>NUCLEOTIDE SEQUENCE</scope>
    <source>
        <strain evidence="1">KIOM G15050</strain>
    </source>
</reference>
<dbReference type="EMBL" id="JACBPP010000004">
    <property type="protein sequence ID" value="KAF8002171.1"/>
    <property type="molecule type" value="Genomic_DNA"/>
</dbReference>
<dbReference type="AlphaFoldDB" id="A0A8H7L9W0"/>
<evidence type="ECO:0000313" key="2">
    <source>
        <dbReference type="Proteomes" id="UP000649328"/>
    </source>
</evidence>
<evidence type="ECO:0000313" key="1">
    <source>
        <dbReference type="EMBL" id="KAF8002171.1"/>
    </source>
</evidence>
<proteinExistence type="predicted"/>
<dbReference type="Proteomes" id="UP000649328">
    <property type="component" value="Unassembled WGS sequence"/>
</dbReference>
<gene>
    <name evidence="1" type="ORF">HF325_003136</name>
</gene>
<sequence length="86" mass="9859">MGFSKQSEKLNDSLANIRRRIHLTAPSNQSSQDQVAYAAELLKLVETSFVLLQFYTLEGDRIGRVIHFMILLNLELITIFDRYGVT</sequence>
<comment type="caution">
    <text evidence="1">The sequence shown here is derived from an EMBL/GenBank/DDBJ whole genome shotgun (WGS) entry which is preliminary data.</text>
</comment>
<organism evidence="1 2">
    <name type="scientific">Metschnikowia pulcherrima</name>
    <dbReference type="NCBI Taxonomy" id="27326"/>
    <lineage>
        <taxon>Eukaryota</taxon>
        <taxon>Fungi</taxon>
        <taxon>Dikarya</taxon>
        <taxon>Ascomycota</taxon>
        <taxon>Saccharomycotina</taxon>
        <taxon>Pichiomycetes</taxon>
        <taxon>Metschnikowiaceae</taxon>
        <taxon>Metschnikowia</taxon>
    </lineage>
</organism>
<keyword evidence="2" id="KW-1185">Reference proteome</keyword>
<protein>
    <submittedName>
        <fullName evidence="1">Uncharacterized protein</fullName>
    </submittedName>
</protein>
<name>A0A8H7L9W0_9ASCO</name>